<dbReference type="Gene3D" id="3.30.830.10">
    <property type="entry name" value="Metalloenzyme, LuxS/M16 peptidase-like"/>
    <property type="match status" value="3"/>
</dbReference>
<evidence type="ECO:0000313" key="3">
    <source>
        <dbReference type="EMBL" id="KAL3316409.1"/>
    </source>
</evidence>
<accession>A0ABD2QA24</accession>
<reference evidence="3 4" key="1">
    <citation type="submission" date="2024-11" db="EMBL/GenBank/DDBJ databases">
        <title>Adaptive evolution of stress response genes in parasites aligns with host niche diversity.</title>
        <authorList>
            <person name="Hahn C."/>
            <person name="Resl P."/>
        </authorList>
    </citation>
    <scope>NUCLEOTIDE SEQUENCE [LARGE SCALE GENOMIC DNA]</scope>
    <source>
        <strain evidence="3">EGGRZ-B1_66</strain>
        <tissue evidence="3">Body</tissue>
    </source>
</reference>
<dbReference type="AlphaFoldDB" id="A0ABD2QA24"/>
<keyword evidence="4" id="KW-1185">Reference proteome</keyword>
<sequence length="684" mass="79120">MHSILSGSDIGNDCDGSSFYHLLSVQINLTEKGFLEIDHVTEATCCYMRLLVQAFSQKNANSNLAKDADRYLNEIQQIRDIEANYSMVMEAENTVTHLAQMLQILSRDKSHLVYRAYQTYSNMDKQLYCELLQKYIHPGNMNLTIRSKKLKPNPEDGWVKDRWFAVDHKFETECFDLLPESQDNELPINLNETTDRQAMKPYGQLWYCQKTKYKDPRAYIELLYRRVIEALLLEPEIVLKNEEKANPKVLQLNDEKFAEYLSSIRQDNYNNSLKPNKLLLELNLHITRGFFESQEKREAMDNLTLNDLLDFRKQFLASTFIQFLVVGNFDKKQSISCFDYAIELLKSAKPIGRFMMRPVRMPKPGFNRLKVRNLDASSRNTYSKLDININGKVLQQLNEKWLEQRKIGNSSALAQSVSPIFYAQTMNLLLRSLLSEPCFNYLRTIKSLGYSVYTSGFHVYEEPIKESSTRCQIGMQVASSSQTNHHELNYVSGLVLAFWTRAMPCIIDCISNEDFEVAVEGLIEELRVPKVSLNDLFTDYRDAIVSGEMLFNSDHLAAYILEKISRCEFTEFVKKAYLDSDQPPSLLLLECDGLKGDEETIIGEEDNSSVLIKYKFVELTEKDNDEMLSVENDADIEKSHECVDKAEAKKRRNRGLVLIPTKTTRPKLWNDHNKLRKAIVDYLD</sequence>
<gene>
    <name evidence="3" type="ORF">Ciccas_004944</name>
</gene>
<keyword evidence="1" id="KW-0479">Metal-binding</keyword>
<organism evidence="3 4">
    <name type="scientific">Cichlidogyrus casuarinus</name>
    <dbReference type="NCBI Taxonomy" id="1844966"/>
    <lineage>
        <taxon>Eukaryota</taxon>
        <taxon>Metazoa</taxon>
        <taxon>Spiralia</taxon>
        <taxon>Lophotrochozoa</taxon>
        <taxon>Platyhelminthes</taxon>
        <taxon>Monogenea</taxon>
        <taxon>Monopisthocotylea</taxon>
        <taxon>Dactylogyridea</taxon>
        <taxon>Ancyrocephalidae</taxon>
        <taxon>Cichlidogyrus</taxon>
    </lineage>
</organism>
<dbReference type="SUPFAM" id="SSF63411">
    <property type="entry name" value="LuxS/MPP-like metallohydrolase"/>
    <property type="match status" value="3"/>
</dbReference>
<evidence type="ECO:0000259" key="2">
    <source>
        <dbReference type="Pfam" id="PF05193"/>
    </source>
</evidence>
<dbReference type="PANTHER" id="PTHR43690:SF18">
    <property type="entry name" value="INSULIN-DEGRADING ENZYME-RELATED"/>
    <property type="match status" value="1"/>
</dbReference>
<evidence type="ECO:0000313" key="4">
    <source>
        <dbReference type="Proteomes" id="UP001626550"/>
    </source>
</evidence>
<dbReference type="InterPro" id="IPR050626">
    <property type="entry name" value="Peptidase_M16"/>
</dbReference>
<dbReference type="Proteomes" id="UP001626550">
    <property type="component" value="Unassembled WGS sequence"/>
</dbReference>
<comment type="caution">
    <text evidence="3">The sequence shown here is derived from an EMBL/GenBank/DDBJ whole genome shotgun (WGS) entry which is preliminary data.</text>
</comment>
<feature type="domain" description="Peptidase M16 C-terminal" evidence="2">
    <location>
        <begin position="302"/>
        <end position="467"/>
    </location>
</feature>
<dbReference type="InterPro" id="IPR007863">
    <property type="entry name" value="Peptidase_M16_C"/>
</dbReference>
<dbReference type="PANTHER" id="PTHR43690">
    <property type="entry name" value="NARDILYSIN"/>
    <property type="match status" value="1"/>
</dbReference>
<evidence type="ECO:0000256" key="1">
    <source>
        <dbReference type="ARBA" id="ARBA00022723"/>
    </source>
</evidence>
<dbReference type="GO" id="GO:0046872">
    <property type="term" value="F:metal ion binding"/>
    <property type="evidence" value="ECO:0007669"/>
    <property type="project" value="UniProtKB-KW"/>
</dbReference>
<dbReference type="Pfam" id="PF05193">
    <property type="entry name" value="Peptidase_M16_C"/>
    <property type="match status" value="1"/>
</dbReference>
<proteinExistence type="predicted"/>
<dbReference type="EMBL" id="JBJKFK010000543">
    <property type="protein sequence ID" value="KAL3316409.1"/>
    <property type="molecule type" value="Genomic_DNA"/>
</dbReference>
<name>A0ABD2QA24_9PLAT</name>
<protein>
    <recommendedName>
        <fullName evidence="2">Peptidase M16 C-terminal domain-containing protein</fullName>
    </recommendedName>
</protein>
<dbReference type="InterPro" id="IPR011249">
    <property type="entry name" value="Metalloenz_LuxS/M16"/>
</dbReference>